<evidence type="ECO:0000313" key="1">
    <source>
        <dbReference type="EMBL" id="MED6160399.1"/>
    </source>
</evidence>
<gene>
    <name evidence="1" type="ORF">PIB30_051176</name>
</gene>
<sequence length="203" mass="22787">MEPVEGDVFMRAYYNGEIISHTAKGVTFVCQNPLSSIIRYTMTFAELQNVLCGSIQSHISKRVSNILFRIPVVLLGGVVQFQTMRIYNDTTSGRNGGGGAEHTQLLGLENDVDIEDEFKANYELSDDNEDGDNVDNPVLHEAMRTFIRNDSFGIPSMMRDLSLDAMNLPPFPEYVTIRMLILEVWSFMLVTKHNTQEGGELSV</sequence>
<dbReference type="Proteomes" id="UP001341840">
    <property type="component" value="Unassembled WGS sequence"/>
</dbReference>
<evidence type="ECO:0000313" key="2">
    <source>
        <dbReference type="Proteomes" id="UP001341840"/>
    </source>
</evidence>
<protein>
    <submittedName>
        <fullName evidence="1">Uncharacterized protein</fullName>
    </submittedName>
</protein>
<accession>A0ABU6UH79</accession>
<comment type="caution">
    <text evidence="1">The sequence shown here is derived from an EMBL/GenBank/DDBJ whole genome shotgun (WGS) entry which is preliminary data.</text>
</comment>
<organism evidence="1 2">
    <name type="scientific">Stylosanthes scabra</name>
    <dbReference type="NCBI Taxonomy" id="79078"/>
    <lineage>
        <taxon>Eukaryota</taxon>
        <taxon>Viridiplantae</taxon>
        <taxon>Streptophyta</taxon>
        <taxon>Embryophyta</taxon>
        <taxon>Tracheophyta</taxon>
        <taxon>Spermatophyta</taxon>
        <taxon>Magnoliopsida</taxon>
        <taxon>eudicotyledons</taxon>
        <taxon>Gunneridae</taxon>
        <taxon>Pentapetalae</taxon>
        <taxon>rosids</taxon>
        <taxon>fabids</taxon>
        <taxon>Fabales</taxon>
        <taxon>Fabaceae</taxon>
        <taxon>Papilionoideae</taxon>
        <taxon>50 kb inversion clade</taxon>
        <taxon>dalbergioids sensu lato</taxon>
        <taxon>Dalbergieae</taxon>
        <taxon>Pterocarpus clade</taxon>
        <taxon>Stylosanthes</taxon>
    </lineage>
</organism>
<proteinExistence type="predicted"/>
<reference evidence="1 2" key="1">
    <citation type="journal article" date="2023" name="Plants (Basel)">
        <title>Bridging the Gap: Combining Genomics and Transcriptomics Approaches to Understand Stylosanthes scabra, an Orphan Legume from the Brazilian Caatinga.</title>
        <authorList>
            <person name="Ferreira-Neto J.R.C."/>
            <person name="da Silva M.D."/>
            <person name="Binneck E."/>
            <person name="de Melo N.F."/>
            <person name="da Silva R.H."/>
            <person name="de Melo A.L.T.M."/>
            <person name="Pandolfi V."/>
            <person name="Bustamante F.O."/>
            <person name="Brasileiro-Vidal A.C."/>
            <person name="Benko-Iseppon A.M."/>
        </authorList>
    </citation>
    <scope>NUCLEOTIDE SEQUENCE [LARGE SCALE GENOMIC DNA]</scope>
    <source>
        <tissue evidence="1">Leaves</tissue>
    </source>
</reference>
<dbReference type="EMBL" id="JASCZI010121188">
    <property type="protein sequence ID" value="MED6160399.1"/>
    <property type="molecule type" value="Genomic_DNA"/>
</dbReference>
<keyword evidence="2" id="KW-1185">Reference proteome</keyword>
<name>A0ABU6UH79_9FABA</name>